<dbReference type="Proteomes" id="UP000698335">
    <property type="component" value="Unassembled WGS sequence"/>
</dbReference>
<dbReference type="GO" id="GO:0051782">
    <property type="term" value="P:negative regulation of cell division"/>
    <property type="evidence" value="ECO:0007669"/>
    <property type="project" value="TreeGrafter"/>
</dbReference>
<sequence>MNVKEKWLAFSDIAHRVELNLVLSSLGAMGNCEFVKSASDLRQLVSEARPDEYSVAIGSFQGDVSDINLAAAISHDGNARAVVLVRRNASGSLRSRAARAGIDLVLDPIEIIELAKAGRIQIVDGGLNVLPALPDFDLDKFPSSISSPKAGTTLENLVPPSEISHAPILTIASGRGGVGKTTIAAAFALIAASWGMKVGLIDLDLSCGNLYSCFAHTKLNDLARFAVNEPRDIESLKASAVVAAENILLWGPCLKPEMAEMVTPFAGNLIQAISGIVDVVIVDTSTTPTDIVAQAAQLSDRFVIVTGRPVFSLASMSRTSSLAVRLGVARTRIVRIENKADPRLRQDISTGRAEIGLEAARQYQVFDGGSDVLSLISSGQLPILLQESSPFSNSLAATLAQLFLGLGALPKCDAANKASKWSLEHRLLGLFRKQKEVG</sequence>
<dbReference type="GO" id="GO:0005829">
    <property type="term" value="C:cytosol"/>
    <property type="evidence" value="ECO:0007669"/>
    <property type="project" value="TreeGrafter"/>
</dbReference>
<proteinExistence type="predicted"/>
<comment type="caution">
    <text evidence="3">The sequence shown here is derived from an EMBL/GenBank/DDBJ whole genome shotgun (WGS) entry which is preliminary data.</text>
</comment>
<dbReference type="PANTHER" id="PTHR43384:SF10">
    <property type="entry name" value="ATPASE INVOLVED IN CHROMOSOME PARTITIONING, PARA_MIND FAMILY"/>
    <property type="match status" value="1"/>
</dbReference>
<reference evidence="3" key="1">
    <citation type="submission" date="2020-04" db="EMBL/GenBank/DDBJ databases">
        <title>Deep metagenomics examines the oral microbiome during advanced dental caries in children, revealing novel taxa and co-occurrences with host molecules.</title>
        <authorList>
            <person name="Baker J.L."/>
            <person name="Morton J.T."/>
            <person name="Dinis M."/>
            <person name="Alvarez R."/>
            <person name="Tran N.C."/>
            <person name="Knight R."/>
            <person name="Edlund A."/>
        </authorList>
    </citation>
    <scope>NUCLEOTIDE SEQUENCE</scope>
    <source>
        <strain evidence="3">JCVI_38_bin.5</strain>
    </source>
</reference>
<dbReference type="InterPro" id="IPR027417">
    <property type="entry name" value="P-loop_NTPase"/>
</dbReference>
<dbReference type="SUPFAM" id="SSF52540">
    <property type="entry name" value="P-loop containing nucleoside triphosphate hydrolases"/>
    <property type="match status" value="1"/>
</dbReference>
<evidence type="ECO:0000313" key="3">
    <source>
        <dbReference type="EMBL" id="MBF4807341.1"/>
    </source>
</evidence>
<evidence type="ECO:0000256" key="2">
    <source>
        <dbReference type="ARBA" id="ARBA00022840"/>
    </source>
</evidence>
<dbReference type="GO" id="GO:0005524">
    <property type="term" value="F:ATP binding"/>
    <property type="evidence" value="ECO:0007669"/>
    <property type="project" value="UniProtKB-KW"/>
</dbReference>
<dbReference type="Pfam" id="PF10609">
    <property type="entry name" value="ParA"/>
    <property type="match status" value="1"/>
</dbReference>
<dbReference type="Gene3D" id="3.40.50.300">
    <property type="entry name" value="P-loop containing nucleotide triphosphate hydrolases"/>
    <property type="match status" value="1"/>
</dbReference>
<dbReference type="AlphaFoldDB" id="A0A930VVJ0"/>
<keyword evidence="2" id="KW-0067">ATP-binding</keyword>
<dbReference type="GO" id="GO:0016887">
    <property type="term" value="F:ATP hydrolysis activity"/>
    <property type="evidence" value="ECO:0007669"/>
    <property type="project" value="TreeGrafter"/>
</dbReference>
<evidence type="ECO:0000313" key="4">
    <source>
        <dbReference type="Proteomes" id="UP000698335"/>
    </source>
</evidence>
<dbReference type="EMBL" id="JABZGW010000030">
    <property type="protein sequence ID" value="MBF4807341.1"/>
    <property type="molecule type" value="Genomic_DNA"/>
</dbReference>
<gene>
    <name evidence="3" type="ORF">HXK26_01400</name>
</gene>
<evidence type="ECO:0000256" key="1">
    <source>
        <dbReference type="ARBA" id="ARBA00022741"/>
    </source>
</evidence>
<name>A0A930VVJ0_9ACTN</name>
<dbReference type="InterPro" id="IPR050625">
    <property type="entry name" value="ParA/MinD_ATPase"/>
</dbReference>
<keyword evidence="1" id="KW-0547">Nucleotide-binding</keyword>
<dbReference type="PANTHER" id="PTHR43384">
    <property type="entry name" value="SEPTUM SITE-DETERMINING PROTEIN MIND HOMOLOG, CHLOROPLASTIC-RELATED"/>
    <property type="match status" value="1"/>
</dbReference>
<accession>A0A930VVJ0</accession>
<dbReference type="RefSeq" id="WP_311142462.1">
    <property type="nucleotide sequence ID" value="NZ_CAUOKZ010000010.1"/>
</dbReference>
<dbReference type="InterPro" id="IPR033756">
    <property type="entry name" value="YlxH/NBP35"/>
</dbReference>
<dbReference type="GO" id="GO:0009898">
    <property type="term" value="C:cytoplasmic side of plasma membrane"/>
    <property type="evidence" value="ECO:0007669"/>
    <property type="project" value="TreeGrafter"/>
</dbReference>
<protein>
    <submittedName>
        <fullName evidence="3">P-loop NTPase</fullName>
    </submittedName>
</protein>
<organism evidence="3 4">
    <name type="scientific">Lancefieldella rimae</name>
    <dbReference type="NCBI Taxonomy" id="1383"/>
    <lineage>
        <taxon>Bacteria</taxon>
        <taxon>Bacillati</taxon>
        <taxon>Actinomycetota</taxon>
        <taxon>Coriobacteriia</taxon>
        <taxon>Coriobacteriales</taxon>
        <taxon>Atopobiaceae</taxon>
        <taxon>Lancefieldella</taxon>
    </lineage>
</organism>